<evidence type="ECO:0000313" key="2">
    <source>
        <dbReference type="EMBL" id="CUS56279.1"/>
    </source>
</evidence>
<dbReference type="AlphaFoldDB" id="A0A160U1P9"/>
<dbReference type="CDD" id="cd07067">
    <property type="entry name" value="HP_PGM_like"/>
    <property type="match status" value="1"/>
</dbReference>
<dbReference type="GO" id="GO:0043456">
    <property type="term" value="P:regulation of pentose-phosphate shunt"/>
    <property type="evidence" value="ECO:0007669"/>
    <property type="project" value="TreeGrafter"/>
</dbReference>
<dbReference type="GO" id="GO:0005829">
    <property type="term" value="C:cytosol"/>
    <property type="evidence" value="ECO:0007669"/>
    <property type="project" value="TreeGrafter"/>
</dbReference>
<dbReference type="SMART" id="SM00855">
    <property type="entry name" value="PGAM"/>
    <property type="match status" value="1"/>
</dbReference>
<reference evidence="2" key="1">
    <citation type="submission" date="2015-10" db="EMBL/GenBank/DDBJ databases">
        <authorList>
            <person name="Gilbert D.G."/>
        </authorList>
    </citation>
    <scope>NUCLEOTIDE SEQUENCE</scope>
</reference>
<dbReference type="GO" id="GO:0004331">
    <property type="term" value="F:fructose-2,6-bisphosphate 2-phosphatase activity"/>
    <property type="evidence" value="ECO:0007669"/>
    <property type="project" value="TreeGrafter"/>
</dbReference>
<gene>
    <name evidence="2" type="ORF">MGWOODY_Hyp2072</name>
</gene>
<organism evidence="2">
    <name type="scientific">hydrothermal vent metagenome</name>
    <dbReference type="NCBI Taxonomy" id="652676"/>
    <lineage>
        <taxon>unclassified sequences</taxon>
        <taxon>metagenomes</taxon>
        <taxon>ecological metagenomes</taxon>
    </lineage>
</organism>
<dbReference type="Pfam" id="PF00300">
    <property type="entry name" value="His_Phos_1"/>
    <property type="match status" value="1"/>
</dbReference>
<dbReference type="InterPro" id="IPR029033">
    <property type="entry name" value="His_PPase_superfam"/>
</dbReference>
<name>A0A160U1P9_9ZZZZ</name>
<dbReference type="PANTHER" id="PTHR46517">
    <property type="entry name" value="FRUCTOSE-2,6-BISPHOSPHATASE TIGAR"/>
    <property type="match status" value="1"/>
</dbReference>
<proteinExistence type="predicted"/>
<dbReference type="EMBL" id="CZQD01000019">
    <property type="protein sequence ID" value="CUS56279.1"/>
    <property type="molecule type" value="Genomic_DNA"/>
</dbReference>
<keyword evidence="1" id="KW-0378">Hydrolase</keyword>
<dbReference type="Gene3D" id="3.40.50.1240">
    <property type="entry name" value="Phosphoglycerate mutase-like"/>
    <property type="match status" value="1"/>
</dbReference>
<protein>
    <submittedName>
        <fullName evidence="2">Phosphoglycerate mutase family</fullName>
    </submittedName>
</protein>
<dbReference type="InterPro" id="IPR013078">
    <property type="entry name" value="His_Pase_superF_clade-1"/>
</dbReference>
<dbReference type="SUPFAM" id="SSF53254">
    <property type="entry name" value="Phosphoglycerate mutase-like"/>
    <property type="match status" value="1"/>
</dbReference>
<accession>A0A160U1P9</accession>
<evidence type="ECO:0000256" key="1">
    <source>
        <dbReference type="ARBA" id="ARBA00022801"/>
    </source>
</evidence>
<sequence>MQPMATRRTDRTMARLIIVRHGNTFDKGDTVTRVGGRTDLPLSASGLAQADALAHHFADTRFVAAFCSPLMRTRQTARAMIGMRTGSPALIVLPFLTEVEYGPDENQPEEKVVARIGEAALEAWERDATPPEGWRVDADALREGWRSLLERAAGLGAEDTALIVTSNGIARFLPDVVDVQPDDLDRKLKTGAWGVVEVDGATSCITSWNLRP</sequence>
<dbReference type="PANTHER" id="PTHR46517:SF1">
    <property type="entry name" value="FRUCTOSE-2,6-BISPHOSPHATASE TIGAR"/>
    <property type="match status" value="1"/>
</dbReference>
<dbReference type="GO" id="GO:0045820">
    <property type="term" value="P:negative regulation of glycolytic process"/>
    <property type="evidence" value="ECO:0007669"/>
    <property type="project" value="TreeGrafter"/>
</dbReference>
<dbReference type="InterPro" id="IPR051695">
    <property type="entry name" value="Phosphoglycerate_Mutase"/>
</dbReference>